<dbReference type="GO" id="GO:0004081">
    <property type="term" value="F:bis(5'-nucleosyl)-tetraphosphatase (asymmetrical) activity"/>
    <property type="evidence" value="ECO:0007669"/>
    <property type="project" value="TreeGrafter"/>
</dbReference>
<keyword evidence="4" id="KW-1185">Reference proteome</keyword>
<dbReference type="InterPro" id="IPR000086">
    <property type="entry name" value="NUDIX_hydrolase_dom"/>
</dbReference>
<comment type="caution">
    <text evidence="3">The sequence shown here is derived from an EMBL/GenBank/DDBJ whole genome shotgun (WGS) entry which is preliminary data.</text>
</comment>
<dbReference type="InterPro" id="IPR051325">
    <property type="entry name" value="Nudix_hydrolase_domain"/>
</dbReference>
<dbReference type="Proteomes" id="UP000327000">
    <property type="component" value="Unassembled WGS sequence"/>
</dbReference>
<dbReference type="PANTHER" id="PTHR21340">
    <property type="entry name" value="DIADENOSINE 5,5-P1,P4-TETRAPHOSPHATE PYROPHOSPHOHYDROLASE MUTT"/>
    <property type="match status" value="1"/>
</dbReference>
<reference evidence="3 4" key="1">
    <citation type="journal article" date="2019" name="Microb. Cell Fact.">
        <title>Exploring novel herbicidin analogues by transcriptional regulator overexpression and MS/MS molecular networking.</title>
        <authorList>
            <person name="Shi Y."/>
            <person name="Gu R."/>
            <person name="Li Y."/>
            <person name="Wang X."/>
            <person name="Ren W."/>
            <person name="Li X."/>
            <person name="Wang L."/>
            <person name="Xie Y."/>
            <person name="Hong B."/>
        </authorList>
    </citation>
    <scope>NUCLEOTIDE SEQUENCE [LARGE SCALE GENOMIC DNA]</scope>
    <source>
        <strain evidence="3 4">US-43</strain>
    </source>
</reference>
<dbReference type="EMBL" id="VOKX01000098">
    <property type="protein sequence ID" value="KAB7836990.1"/>
    <property type="molecule type" value="Genomic_DNA"/>
</dbReference>
<dbReference type="GO" id="GO:0006754">
    <property type="term" value="P:ATP biosynthetic process"/>
    <property type="evidence" value="ECO:0007669"/>
    <property type="project" value="TreeGrafter"/>
</dbReference>
<name>A0A5N5W497_STRMB</name>
<evidence type="ECO:0000313" key="3">
    <source>
        <dbReference type="EMBL" id="KAB7836990.1"/>
    </source>
</evidence>
<sequence length="166" mass="18405">MGKPRLPLAEYVAGLPKAAVYGALFFTDTEDRPLQLRSSVKQGLWQFPGGDMDPGETPFGTAVRECREETGIVFTGRPRLLAVDFDAPGPWPVAKTGFVFDGGRLGRDALSRIVLDPGEHDAWEVRPMDDWARTMDSRSWRRLAAVNRARRTGTTVYLENVPDPAC</sequence>
<keyword evidence="1 3" id="KW-0378">Hydrolase</keyword>
<dbReference type="PROSITE" id="PS51462">
    <property type="entry name" value="NUDIX"/>
    <property type="match status" value="1"/>
</dbReference>
<dbReference type="AlphaFoldDB" id="A0A5N5W497"/>
<dbReference type="InterPro" id="IPR020476">
    <property type="entry name" value="Nudix_hydrolase"/>
</dbReference>
<dbReference type="RefSeq" id="WP_004940985.1">
    <property type="nucleotide sequence ID" value="NZ_VOKX01000098.1"/>
</dbReference>
<evidence type="ECO:0000313" key="4">
    <source>
        <dbReference type="Proteomes" id="UP000327000"/>
    </source>
</evidence>
<dbReference type="SUPFAM" id="SSF55811">
    <property type="entry name" value="Nudix"/>
    <property type="match status" value="1"/>
</dbReference>
<proteinExistence type="predicted"/>
<feature type="domain" description="Nudix hydrolase" evidence="2">
    <location>
        <begin position="16"/>
        <end position="149"/>
    </location>
</feature>
<gene>
    <name evidence="3" type="ORF">FRZ00_24820</name>
</gene>
<dbReference type="GO" id="GO:0006167">
    <property type="term" value="P:AMP biosynthetic process"/>
    <property type="evidence" value="ECO:0007669"/>
    <property type="project" value="TreeGrafter"/>
</dbReference>
<protein>
    <submittedName>
        <fullName evidence="3">NUDIX hydrolase</fullName>
    </submittedName>
</protein>
<dbReference type="Gene3D" id="3.90.79.10">
    <property type="entry name" value="Nucleoside Triphosphate Pyrophosphohydrolase"/>
    <property type="match status" value="1"/>
</dbReference>
<accession>A0A5N5W497</accession>
<dbReference type="OrthoDB" id="9764897at2"/>
<dbReference type="PRINTS" id="PR00502">
    <property type="entry name" value="NUDIXFAMILY"/>
</dbReference>
<dbReference type="Pfam" id="PF00293">
    <property type="entry name" value="NUDIX"/>
    <property type="match status" value="1"/>
</dbReference>
<organism evidence="3 4">
    <name type="scientific">Streptomyces mobaraensis</name>
    <name type="common">Streptoverticillium mobaraense</name>
    <dbReference type="NCBI Taxonomy" id="35621"/>
    <lineage>
        <taxon>Bacteria</taxon>
        <taxon>Bacillati</taxon>
        <taxon>Actinomycetota</taxon>
        <taxon>Actinomycetes</taxon>
        <taxon>Kitasatosporales</taxon>
        <taxon>Streptomycetaceae</taxon>
        <taxon>Streptomyces</taxon>
    </lineage>
</organism>
<evidence type="ECO:0000259" key="2">
    <source>
        <dbReference type="PROSITE" id="PS51462"/>
    </source>
</evidence>
<dbReference type="InterPro" id="IPR015797">
    <property type="entry name" value="NUDIX_hydrolase-like_dom_sf"/>
</dbReference>
<evidence type="ECO:0000256" key="1">
    <source>
        <dbReference type="ARBA" id="ARBA00022801"/>
    </source>
</evidence>
<dbReference type="PANTHER" id="PTHR21340:SF0">
    <property type="entry name" value="BIS(5'-NUCLEOSYL)-TETRAPHOSPHATASE [ASYMMETRICAL]"/>
    <property type="match status" value="1"/>
</dbReference>